<dbReference type="EMBL" id="FOCL01000017">
    <property type="protein sequence ID" value="SEO95663.1"/>
    <property type="molecule type" value="Genomic_DNA"/>
</dbReference>
<dbReference type="SUPFAM" id="SSF56954">
    <property type="entry name" value="Outer membrane efflux proteins (OEP)"/>
    <property type="match status" value="1"/>
</dbReference>
<dbReference type="STRING" id="551995.SAMN05192574_11744"/>
<dbReference type="GO" id="GO:0005886">
    <property type="term" value="C:plasma membrane"/>
    <property type="evidence" value="ECO:0007669"/>
    <property type="project" value="UniProtKB-SubCell"/>
</dbReference>
<evidence type="ECO:0000313" key="3">
    <source>
        <dbReference type="EMBL" id="SEO95663.1"/>
    </source>
</evidence>
<dbReference type="PANTHER" id="PTHR30203:SF33">
    <property type="entry name" value="BLR4455 PROTEIN"/>
    <property type="match status" value="1"/>
</dbReference>
<dbReference type="NCBIfam" id="TIGR01845">
    <property type="entry name" value="outer_NodT"/>
    <property type="match status" value="1"/>
</dbReference>
<keyword evidence="2" id="KW-0564">Palmitate</keyword>
<evidence type="ECO:0000313" key="4">
    <source>
        <dbReference type="Proteomes" id="UP000198942"/>
    </source>
</evidence>
<dbReference type="GO" id="GO:0015562">
    <property type="term" value="F:efflux transmembrane transporter activity"/>
    <property type="evidence" value="ECO:0007669"/>
    <property type="project" value="InterPro"/>
</dbReference>
<proteinExistence type="inferred from homology"/>
<keyword evidence="2" id="KW-1134">Transmembrane beta strand</keyword>
<keyword evidence="2 3" id="KW-0449">Lipoprotein</keyword>
<evidence type="ECO:0000256" key="1">
    <source>
        <dbReference type="ARBA" id="ARBA00007613"/>
    </source>
</evidence>
<reference evidence="4" key="1">
    <citation type="submission" date="2016-10" db="EMBL/GenBank/DDBJ databases">
        <authorList>
            <person name="Varghese N."/>
            <person name="Submissions S."/>
        </authorList>
    </citation>
    <scope>NUCLEOTIDE SEQUENCE [LARGE SCALE GENOMIC DNA]</scope>
    <source>
        <strain evidence="4">Gh-48</strain>
    </source>
</reference>
<keyword evidence="2" id="KW-0472">Membrane</keyword>
<dbReference type="PANTHER" id="PTHR30203">
    <property type="entry name" value="OUTER MEMBRANE CATION EFFLUX PROTEIN"/>
    <property type="match status" value="1"/>
</dbReference>
<dbReference type="AlphaFoldDB" id="A0A1H8TYP7"/>
<organism evidence="3 4">
    <name type="scientific">Mucilaginibacter gossypiicola</name>
    <dbReference type="NCBI Taxonomy" id="551995"/>
    <lineage>
        <taxon>Bacteria</taxon>
        <taxon>Pseudomonadati</taxon>
        <taxon>Bacteroidota</taxon>
        <taxon>Sphingobacteriia</taxon>
        <taxon>Sphingobacteriales</taxon>
        <taxon>Sphingobacteriaceae</taxon>
        <taxon>Mucilaginibacter</taxon>
    </lineage>
</organism>
<evidence type="ECO:0000256" key="2">
    <source>
        <dbReference type="RuleBase" id="RU362097"/>
    </source>
</evidence>
<dbReference type="RefSeq" id="WP_091220636.1">
    <property type="nucleotide sequence ID" value="NZ_FOCL01000017.1"/>
</dbReference>
<comment type="similarity">
    <text evidence="1 2">Belongs to the outer membrane factor (OMF) (TC 1.B.17) family.</text>
</comment>
<keyword evidence="2" id="KW-0812">Transmembrane</keyword>
<dbReference type="Gene3D" id="1.20.1600.10">
    <property type="entry name" value="Outer membrane efflux proteins (OEP)"/>
    <property type="match status" value="1"/>
</dbReference>
<dbReference type="InterPro" id="IPR010131">
    <property type="entry name" value="MdtP/NodT-like"/>
</dbReference>
<dbReference type="OrthoDB" id="9770517at2"/>
<dbReference type="InterPro" id="IPR003423">
    <property type="entry name" value="OMP_efflux"/>
</dbReference>
<name>A0A1H8TYP7_9SPHI</name>
<dbReference type="Pfam" id="PF02321">
    <property type="entry name" value="OEP"/>
    <property type="match status" value="2"/>
</dbReference>
<sequence>MKPIIKNILIVGVLSALTACKVTQPYQAPRLNSAGLFRGDTSADTNSIAKLHWEQVFTDTILQGLIKQGIQHNIDLQKAYSVTRQAQAYLDQSKLAFYPSVNADAGLSLAGVANPRNLATQTKSHVYTSELTASWEADIWGKLKSAKKAQLASMLQSTANARAVQTVLIADIANNYYNLMALDRQLAITEQSVKNWQTTVNTMKSLKASDVVTGAAVVQSEASKYAVQGTIPDLKQSIWQTENTINLLLGLPPGPVKRSRLDVQQPLTMLNTGVPAQMLANRPDVMAAEYSFRNTFELTNVARTYFYPSLTLTGSGGYSSYSSFFGVGSLIGNLTAGLAQPIFNQGVNKTRLRVAKEQQQQALLNFQYTVLSAGQDVSNAMMSYQTAGEKAVSRVSELENLEKSVNYTQQLVRYGSANYTEVLTAEQSYLTAQLNSVNDHLQQLQAVVYLYRSLGGGWE</sequence>
<accession>A0A1H8TYP7</accession>
<gene>
    <name evidence="3" type="ORF">SAMN05192574_11744</name>
</gene>
<dbReference type="Proteomes" id="UP000198942">
    <property type="component" value="Unassembled WGS sequence"/>
</dbReference>
<protein>
    <submittedName>
        <fullName evidence="3">Efflux transporter, outer membrane factor (OMF) lipoprotein, NodT family</fullName>
    </submittedName>
</protein>
<comment type="subcellular location">
    <subcellularLocation>
        <location evidence="2">Cell membrane</location>
        <topology evidence="2">Lipid-anchor</topology>
    </subcellularLocation>
</comment>
<dbReference type="PROSITE" id="PS51257">
    <property type="entry name" value="PROKAR_LIPOPROTEIN"/>
    <property type="match status" value="1"/>
</dbReference>
<dbReference type="Gene3D" id="2.20.200.10">
    <property type="entry name" value="Outer membrane efflux proteins (OEP)"/>
    <property type="match status" value="1"/>
</dbReference>
<keyword evidence="4" id="KW-1185">Reference proteome</keyword>